<gene>
    <name evidence="1" type="ORF">ACH4OY_14400</name>
</gene>
<dbReference type="EMBL" id="JBIRPU010000008">
    <property type="protein sequence ID" value="MFI0793863.1"/>
    <property type="molecule type" value="Genomic_DNA"/>
</dbReference>
<dbReference type="RefSeq" id="WP_396679670.1">
    <property type="nucleotide sequence ID" value="NZ_JBIRPU010000008.1"/>
</dbReference>
<reference evidence="1 2" key="1">
    <citation type="submission" date="2024-10" db="EMBL/GenBank/DDBJ databases">
        <title>The Natural Products Discovery Center: Release of the First 8490 Sequenced Strains for Exploring Actinobacteria Biosynthetic Diversity.</title>
        <authorList>
            <person name="Kalkreuter E."/>
            <person name="Kautsar S.A."/>
            <person name="Yang D."/>
            <person name="Bader C.D."/>
            <person name="Teijaro C.N."/>
            <person name="Fluegel L."/>
            <person name="Davis C.M."/>
            <person name="Simpson J.R."/>
            <person name="Lauterbach L."/>
            <person name="Steele A.D."/>
            <person name="Gui C."/>
            <person name="Meng S."/>
            <person name="Li G."/>
            <person name="Viehrig K."/>
            <person name="Ye F."/>
            <person name="Su P."/>
            <person name="Kiefer A.F."/>
            <person name="Nichols A."/>
            <person name="Cepeda A.J."/>
            <person name="Yan W."/>
            <person name="Fan B."/>
            <person name="Jiang Y."/>
            <person name="Adhikari A."/>
            <person name="Zheng C.-J."/>
            <person name="Schuster L."/>
            <person name="Cowan T.M."/>
            <person name="Smanski M.J."/>
            <person name="Chevrette M.G."/>
            <person name="De Carvalho L.P.S."/>
            <person name="Shen B."/>
        </authorList>
    </citation>
    <scope>NUCLEOTIDE SEQUENCE [LARGE SCALE GENOMIC DNA]</scope>
    <source>
        <strain evidence="1 2">NPDC021253</strain>
    </source>
</reference>
<proteinExistence type="predicted"/>
<protein>
    <submittedName>
        <fullName evidence="1">Uncharacterized protein</fullName>
    </submittedName>
</protein>
<evidence type="ECO:0000313" key="1">
    <source>
        <dbReference type="EMBL" id="MFI0793863.1"/>
    </source>
</evidence>
<sequence>MAVAVFQWEDELYFKDPSPEVAAVIAGQTADIAQPEHPFWAELAQAQAHPRLQIADDGVASLLAMVWLTEAELNGPRATRPATAASLADGEKDNASWRARHGQYGPLWLVPRDDPNAGVRPVSFPSDNDAYVDVPDMYDVFHAEHLGGTCMSPDGVRDGLSPWYIEVCRLGGISFGGDQDIALDLEASAFLGDWSTAVLIPDTGAPIPTQG</sequence>
<comment type="caution">
    <text evidence="1">The sequence shown here is derived from an EMBL/GenBank/DDBJ whole genome shotgun (WGS) entry which is preliminary data.</text>
</comment>
<dbReference type="Proteomes" id="UP001611075">
    <property type="component" value="Unassembled WGS sequence"/>
</dbReference>
<keyword evidence="2" id="KW-1185">Reference proteome</keyword>
<organism evidence="1 2">
    <name type="scientific">Micromonospora rubida</name>
    <dbReference type="NCBI Taxonomy" id="2697657"/>
    <lineage>
        <taxon>Bacteria</taxon>
        <taxon>Bacillati</taxon>
        <taxon>Actinomycetota</taxon>
        <taxon>Actinomycetes</taxon>
        <taxon>Micromonosporales</taxon>
        <taxon>Micromonosporaceae</taxon>
        <taxon>Micromonospora</taxon>
    </lineage>
</organism>
<name>A0ABW7SJJ4_9ACTN</name>
<evidence type="ECO:0000313" key="2">
    <source>
        <dbReference type="Proteomes" id="UP001611075"/>
    </source>
</evidence>
<accession>A0ABW7SJJ4</accession>